<dbReference type="Gene3D" id="1.10.8.10">
    <property type="entry name" value="DNA helicase RuvA subunit, C-terminal domain"/>
    <property type="match status" value="1"/>
</dbReference>
<proteinExistence type="predicted"/>
<keyword evidence="3" id="KW-1185">Reference proteome</keyword>
<gene>
    <name evidence="2" type="ORF">M9Y10_039405</name>
</gene>
<organism evidence="2 3">
    <name type="scientific">Tritrichomonas musculus</name>
    <dbReference type="NCBI Taxonomy" id="1915356"/>
    <lineage>
        <taxon>Eukaryota</taxon>
        <taxon>Metamonada</taxon>
        <taxon>Parabasalia</taxon>
        <taxon>Tritrichomonadida</taxon>
        <taxon>Tritrichomonadidae</taxon>
        <taxon>Tritrichomonas</taxon>
    </lineage>
</organism>
<dbReference type="Proteomes" id="UP001470230">
    <property type="component" value="Unassembled WGS sequence"/>
</dbReference>
<dbReference type="SUPFAM" id="SSF49785">
    <property type="entry name" value="Galactose-binding domain-like"/>
    <property type="match status" value="1"/>
</dbReference>
<evidence type="ECO:0000313" key="3">
    <source>
        <dbReference type="Proteomes" id="UP001470230"/>
    </source>
</evidence>
<comment type="caution">
    <text evidence="2">The sequence shown here is derived from an EMBL/GenBank/DDBJ whole genome shotgun (WGS) entry which is preliminary data.</text>
</comment>
<dbReference type="Gene3D" id="2.60.120.260">
    <property type="entry name" value="Galactose-binding domain-like"/>
    <property type="match status" value="1"/>
</dbReference>
<reference evidence="2 3" key="1">
    <citation type="submission" date="2024-04" db="EMBL/GenBank/DDBJ databases">
        <title>Tritrichomonas musculus Genome.</title>
        <authorList>
            <person name="Alves-Ferreira E."/>
            <person name="Grigg M."/>
            <person name="Lorenzi H."/>
            <person name="Galac M."/>
        </authorList>
    </citation>
    <scope>NUCLEOTIDE SEQUENCE [LARGE SCALE GENOMIC DNA]</scope>
    <source>
        <strain evidence="2 3">EAF2021</strain>
    </source>
</reference>
<sequence length="181" mass="20982">MINFDFKDRSIQLKSYAIKSHKYDHSGIENIPNWVIEVSNDNSKWIEVDSHRDDSALNSQNYTAVFNVKSPQNQFYQYIRLRHTGFACSSGGTCYFMAFQFIEFFGKLRQQLPPKEDIRFKTQKGNIEINNIYEEEEEDPDLKEEDIIIIICQSNVSRSRAIEALREANGDLVAAVMNLAL</sequence>
<dbReference type="EMBL" id="JAPFFF010000006">
    <property type="protein sequence ID" value="KAK8888338.1"/>
    <property type="molecule type" value="Genomic_DNA"/>
</dbReference>
<dbReference type="InterPro" id="IPR008979">
    <property type="entry name" value="Galactose-bd-like_sf"/>
</dbReference>
<feature type="domain" description="Nascent polypeptide-associated complex subunit alpha-like UBA" evidence="1">
    <location>
        <begin position="142"/>
        <end position="179"/>
    </location>
</feature>
<evidence type="ECO:0000313" key="2">
    <source>
        <dbReference type="EMBL" id="KAK8888338.1"/>
    </source>
</evidence>
<dbReference type="Pfam" id="PF19026">
    <property type="entry name" value="UBA_HYPK"/>
    <property type="match status" value="1"/>
</dbReference>
<accession>A0ABR2KB51</accession>
<dbReference type="InterPro" id="IPR044034">
    <property type="entry name" value="NAC-like_UBA"/>
</dbReference>
<name>A0ABR2KB51_9EUKA</name>
<protein>
    <recommendedName>
        <fullName evidence="1">Nascent polypeptide-associated complex subunit alpha-like UBA domain-containing protein</fullName>
    </recommendedName>
</protein>
<evidence type="ECO:0000259" key="1">
    <source>
        <dbReference type="Pfam" id="PF19026"/>
    </source>
</evidence>